<feature type="compositionally biased region" description="Gly residues" evidence="1">
    <location>
        <begin position="200"/>
        <end position="209"/>
    </location>
</feature>
<gene>
    <name evidence="2" type="ORF">GCM10020369_75370</name>
</gene>
<dbReference type="Proteomes" id="UP001501676">
    <property type="component" value="Unassembled WGS sequence"/>
</dbReference>
<name>A0ABP6TAU2_9ACTN</name>
<dbReference type="EMBL" id="BAAAYN010000062">
    <property type="protein sequence ID" value="GAA3396947.1"/>
    <property type="molecule type" value="Genomic_DNA"/>
</dbReference>
<evidence type="ECO:0000256" key="1">
    <source>
        <dbReference type="SAM" id="MobiDB-lite"/>
    </source>
</evidence>
<comment type="caution">
    <text evidence="2">The sequence shown here is derived from an EMBL/GenBank/DDBJ whole genome shotgun (WGS) entry which is preliminary data.</text>
</comment>
<organism evidence="2 3">
    <name type="scientific">Cryptosporangium minutisporangium</name>
    <dbReference type="NCBI Taxonomy" id="113569"/>
    <lineage>
        <taxon>Bacteria</taxon>
        <taxon>Bacillati</taxon>
        <taxon>Actinomycetota</taxon>
        <taxon>Actinomycetes</taxon>
        <taxon>Cryptosporangiales</taxon>
        <taxon>Cryptosporangiaceae</taxon>
        <taxon>Cryptosporangium</taxon>
    </lineage>
</organism>
<evidence type="ECO:0000313" key="2">
    <source>
        <dbReference type="EMBL" id="GAA3396947.1"/>
    </source>
</evidence>
<keyword evidence="3" id="KW-1185">Reference proteome</keyword>
<proteinExistence type="predicted"/>
<dbReference type="RefSeq" id="WP_345733099.1">
    <property type="nucleotide sequence ID" value="NZ_BAAAYN010000062.1"/>
</dbReference>
<feature type="region of interest" description="Disordered" evidence="1">
    <location>
        <begin position="188"/>
        <end position="209"/>
    </location>
</feature>
<evidence type="ECO:0000313" key="3">
    <source>
        <dbReference type="Proteomes" id="UP001501676"/>
    </source>
</evidence>
<sequence length="209" mass="22944">MSFPYARTYDEVHLYLSLRPCVCGEGEFDELSSDTGLVGGVLVERFTGTCLGCARLREFTFQMSDRPREVSFDIRYGLDDEPSRLIDAGEWLAVSELYGQAATEELDGEPLEDPDDVERLLYTVTSAIAALDEVAKFIPAGADVVPEGAFWTPAGRMLWEAEEARFTREALAADRERLLGRLAVFERRYGVPDGPPPGGSPGGGVDRPS</sequence>
<protein>
    <submittedName>
        <fullName evidence="2">Uncharacterized protein</fullName>
    </submittedName>
</protein>
<accession>A0ABP6TAU2</accession>
<reference evidence="3" key="1">
    <citation type="journal article" date="2019" name="Int. J. Syst. Evol. Microbiol.">
        <title>The Global Catalogue of Microorganisms (GCM) 10K type strain sequencing project: providing services to taxonomists for standard genome sequencing and annotation.</title>
        <authorList>
            <consortium name="The Broad Institute Genomics Platform"/>
            <consortium name="The Broad Institute Genome Sequencing Center for Infectious Disease"/>
            <person name="Wu L."/>
            <person name="Ma J."/>
        </authorList>
    </citation>
    <scope>NUCLEOTIDE SEQUENCE [LARGE SCALE GENOMIC DNA]</scope>
    <source>
        <strain evidence="3">JCM 9458</strain>
    </source>
</reference>